<feature type="domain" description="Resolvase HTH" evidence="1">
    <location>
        <begin position="64"/>
        <end position="105"/>
    </location>
</feature>
<keyword evidence="3" id="KW-1185">Reference proteome</keyword>
<protein>
    <submittedName>
        <fullName evidence="2">Helix-turn-helix domain-containing protein</fullName>
    </submittedName>
</protein>
<dbReference type="Proteomes" id="UP001165341">
    <property type="component" value="Unassembled WGS sequence"/>
</dbReference>
<accession>A0AA41UMN8</accession>
<sequence>MGTLIGATLRVLDISESTDNSDASGRNTVLAVLTAVAGMELEVARDRIRESVFKRRSSSTRRGGRRKTFTEHQIRNALQLIESGEPPSQVARHLGMSRTTLYRRINDIQP</sequence>
<dbReference type="EMBL" id="JALGAR010000009">
    <property type="protein sequence ID" value="MCI4660021.1"/>
    <property type="molecule type" value="Genomic_DNA"/>
</dbReference>
<organism evidence="2 3">
    <name type="scientific">Cryobacterium zhongshanensis</name>
    <dbReference type="NCBI Taxonomy" id="2928153"/>
    <lineage>
        <taxon>Bacteria</taxon>
        <taxon>Bacillati</taxon>
        <taxon>Actinomycetota</taxon>
        <taxon>Actinomycetes</taxon>
        <taxon>Micrococcales</taxon>
        <taxon>Microbacteriaceae</taxon>
        <taxon>Cryobacterium</taxon>
    </lineage>
</organism>
<reference evidence="2" key="1">
    <citation type="submission" date="2022-03" db="EMBL/GenBank/DDBJ databases">
        <title>Cryobacterium sp. nov. strain ZS14-85, isolated from Antarctic soil.</title>
        <authorList>
            <person name="Li J."/>
            <person name="Niu G."/>
        </authorList>
    </citation>
    <scope>NUCLEOTIDE SEQUENCE</scope>
    <source>
        <strain evidence="2">ZS14-85</strain>
    </source>
</reference>
<name>A0AA41UMN8_9MICO</name>
<dbReference type="SUPFAM" id="SSF46689">
    <property type="entry name" value="Homeodomain-like"/>
    <property type="match status" value="1"/>
</dbReference>
<dbReference type="RefSeq" id="WP_243013453.1">
    <property type="nucleotide sequence ID" value="NZ_JALGAR010000009.1"/>
</dbReference>
<gene>
    <name evidence="2" type="ORF">MQH31_19605</name>
</gene>
<dbReference type="Pfam" id="PF02796">
    <property type="entry name" value="HTH_7"/>
    <property type="match status" value="1"/>
</dbReference>
<evidence type="ECO:0000313" key="2">
    <source>
        <dbReference type="EMBL" id="MCI4660021.1"/>
    </source>
</evidence>
<evidence type="ECO:0000259" key="1">
    <source>
        <dbReference type="Pfam" id="PF02796"/>
    </source>
</evidence>
<dbReference type="AlphaFoldDB" id="A0AA41UMN8"/>
<dbReference type="CDD" id="cd00569">
    <property type="entry name" value="HTH_Hin_like"/>
    <property type="match status" value="1"/>
</dbReference>
<proteinExistence type="predicted"/>
<evidence type="ECO:0000313" key="3">
    <source>
        <dbReference type="Proteomes" id="UP001165341"/>
    </source>
</evidence>
<dbReference type="InterPro" id="IPR006120">
    <property type="entry name" value="Resolvase_HTH_dom"/>
</dbReference>
<comment type="caution">
    <text evidence="2">The sequence shown here is derived from an EMBL/GenBank/DDBJ whole genome shotgun (WGS) entry which is preliminary data.</text>
</comment>
<dbReference type="GO" id="GO:0003677">
    <property type="term" value="F:DNA binding"/>
    <property type="evidence" value="ECO:0007669"/>
    <property type="project" value="InterPro"/>
</dbReference>
<dbReference type="Gene3D" id="1.10.10.60">
    <property type="entry name" value="Homeodomain-like"/>
    <property type="match status" value="1"/>
</dbReference>
<dbReference type="InterPro" id="IPR009057">
    <property type="entry name" value="Homeodomain-like_sf"/>
</dbReference>
<dbReference type="GO" id="GO:0000150">
    <property type="term" value="F:DNA strand exchange activity"/>
    <property type="evidence" value="ECO:0007669"/>
    <property type="project" value="InterPro"/>
</dbReference>